<organism evidence="3 4">
    <name type="scientific">Parvibaculum sedimenti</name>
    <dbReference type="NCBI Taxonomy" id="2608632"/>
    <lineage>
        <taxon>Bacteria</taxon>
        <taxon>Pseudomonadati</taxon>
        <taxon>Pseudomonadota</taxon>
        <taxon>Alphaproteobacteria</taxon>
        <taxon>Hyphomicrobiales</taxon>
        <taxon>Parvibaculaceae</taxon>
        <taxon>Parvibaculum</taxon>
    </lineage>
</organism>
<reference evidence="3 4" key="1">
    <citation type="submission" date="2019-09" db="EMBL/GenBank/DDBJ databases">
        <title>Parvibaculum sedimenti sp. nov., isolated from sediment.</title>
        <authorList>
            <person name="Wang Y."/>
        </authorList>
    </citation>
    <scope>NUCLEOTIDE SEQUENCE [LARGE SCALE GENOMIC DNA]</scope>
    <source>
        <strain evidence="3 4">HXT-9</strain>
    </source>
</reference>
<comment type="caution">
    <text evidence="3">The sequence shown here is derived from an EMBL/GenBank/DDBJ whole genome shotgun (WGS) entry which is preliminary data.</text>
</comment>
<dbReference type="InterPro" id="IPR025430">
    <property type="entry name" value="DUF4167"/>
</dbReference>
<feature type="domain" description="DUF4167" evidence="2">
    <location>
        <begin position="41"/>
        <end position="95"/>
    </location>
</feature>
<sequence>MKTAGSIMVSPARNWTPPLGAAHHMNTRTNTNRSPRHTGGSQARGNRAQAGNPAQWRQSFERYSALAQGESDDRVARENYYQYAEHYLRLMHEAEAVA</sequence>
<evidence type="ECO:0000313" key="4">
    <source>
        <dbReference type="Proteomes" id="UP000468901"/>
    </source>
</evidence>
<protein>
    <submittedName>
        <fullName evidence="3">DUF4167 domain-containing protein</fullName>
    </submittedName>
</protein>
<feature type="compositionally biased region" description="Polar residues" evidence="1">
    <location>
        <begin position="27"/>
        <end position="44"/>
    </location>
</feature>
<accession>A0A6N6VKU0</accession>
<evidence type="ECO:0000313" key="3">
    <source>
        <dbReference type="EMBL" id="KAB7740565.1"/>
    </source>
</evidence>
<proteinExistence type="predicted"/>
<dbReference type="EMBL" id="WESC01000006">
    <property type="protein sequence ID" value="KAB7740565.1"/>
    <property type="molecule type" value="Genomic_DNA"/>
</dbReference>
<gene>
    <name evidence="3" type="ORF">F2P47_08545</name>
</gene>
<keyword evidence="4" id="KW-1185">Reference proteome</keyword>
<dbReference type="AlphaFoldDB" id="A0A6N6VKU0"/>
<dbReference type="Pfam" id="PF13763">
    <property type="entry name" value="DUF4167"/>
    <property type="match status" value="1"/>
</dbReference>
<evidence type="ECO:0000259" key="2">
    <source>
        <dbReference type="Pfam" id="PF13763"/>
    </source>
</evidence>
<feature type="region of interest" description="Disordered" evidence="1">
    <location>
        <begin position="1"/>
        <end position="57"/>
    </location>
</feature>
<evidence type="ECO:0000256" key="1">
    <source>
        <dbReference type="SAM" id="MobiDB-lite"/>
    </source>
</evidence>
<dbReference type="Proteomes" id="UP000468901">
    <property type="component" value="Unassembled WGS sequence"/>
</dbReference>
<name>A0A6N6VKU0_9HYPH</name>